<dbReference type="Proteomes" id="UP001282288">
    <property type="component" value="Unassembled WGS sequence"/>
</dbReference>
<dbReference type="RefSeq" id="WP_010361119.1">
    <property type="nucleotide sequence ID" value="NZ_CP122369.1"/>
</dbReference>
<organism evidence="1 4">
    <name type="scientific">Streptomyces acidiscabies</name>
    <dbReference type="NCBI Taxonomy" id="42234"/>
    <lineage>
        <taxon>Bacteria</taxon>
        <taxon>Bacillati</taxon>
        <taxon>Actinomycetota</taxon>
        <taxon>Actinomycetes</taxon>
        <taxon>Kitasatosporales</taxon>
        <taxon>Streptomycetaceae</taxon>
        <taxon>Streptomyces</taxon>
    </lineage>
</organism>
<dbReference type="EMBL" id="JARAWP010000013">
    <property type="protein sequence ID" value="MDX3020592.1"/>
    <property type="molecule type" value="Genomic_DNA"/>
</dbReference>
<evidence type="ECO:0000313" key="3">
    <source>
        <dbReference type="Proteomes" id="UP001272987"/>
    </source>
</evidence>
<dbReference type="AlphaFoldDB" id="A0AAP6BMI2"/>
<evidence type="ECO:0000313" key="1">
    <source>
        <dbReference type="EMBL" id="MDX2967237.1"/>
    </source>
</evidence>
<sequence length="90" mass="10018">MKVAYIDQYEEAFGVQPIYDPSRTDAEIMPSTRYGAYSAPEIHAALLRKGLTLARCTVERLICAASLREVIQALNPRTTCPPRPGLRQVP</sequence>
<dbReference type="EMBL" id="JARAWC010000090">
    <property type="protein sequence ID" value="MDX2967237.1"/>
    <property type="molecule type" value="Genomic_DNA"/>
</dbReference>
<protein>
    <recommendedName>
        <fullName evidence="5">HTH-like domain-containing protein</fullName>
    </recommendedName>
</protein>
<comment type="caution">
    <text evidence="1">The sequence shown here is derived from an EMBL/GenBank/DDBJ whole genome shotgun (WGS) entry which is preliminary data.</text>
</comment>
<keyword evidence="3" id="KW-1185">Reference proteome</keyword>
<accession>A0AAP6BMI2</accession>
<name>A0AAP6BMI2_9ACTN</name>
<dbReference type="Proteomes" id="UP001272987">
    <property type="component" value="Unassembled WGS sequence"/>
</dbReference>
<evidence type="ECO:0008006" key="5">
    <source>
        <dbReference type="Google" id="ProtNLM"/>
    </source>
</evidence>
<evidence type="ECO:0000313" key="2">
    <source>
        <dbReference type="EMBL" id="MDX3020592.1"/>
    </source>
</evidence>
<dbReference type="GeneID" id="69810307"/>
<proteinExistence type="predicted"/>
<evidence type="ECO:0000313" key="4">
    <source>
        <dbReference type="Proteomes" id="UP001282288"/>
    </source>
</evidence>
<reference evidence="1 3" key="1">
    <citation type="journal article" date="2023" name="Microb. Genom.">
        <title>Mesoterricola silvestris gen. nov., sp. nov., Mesoterricola sediminis sp. nov., Geothrix oryzae sp. nov., Geothrix edaphica sp. nov., Geothrix rubra sp. nov., and Geothrix limicola sp. nov., six novel members of Acidobacteriota isolated from soils.</title>
        <authorList>
            <person name="Weisberg A.J."/>
            <person name="Pearce E."/>
            <person name="Kramer C.G."/>
            <person name="Chang J.H."/>
            <person name="Clarke C.R."/>
        </authorList>
    </citation>
    <scope>NUCLEOTIDE SEQUENCE</scope>
    <source>
        <strain evidence="2 3">NB05-1H</strain>
        <strain evidence="1">NRRL_B-16521</strain>
    </source>
</reference>
<gene>
    <name evidence="1" type="ORF">PV399_47225</name>
    <name evidence="2" type="ORF">PV666_22260</name>
</gene>